<reference evidence="3" key="2">
    <citation type="submission" date="2020-09" db="EMBL/GenBank/DDBJ databases">
        <authorList>
            <person name="Sun Q."/>
            <person name="Kim S."/>
        </authorList>
    </citation>
    <scope>NUCLEOTIDE SEQUENCE</scope>
    <source>
        <strain evidence="3">KCTC 23430</strain>
    </source>
</reference>
<dbReference type="Pfam" id="PF05359">
    <property type="entry name" value="DUF748"/>
    <property type="match status" value="1"/>
</dbReference>
<keyword evidence="2" id="KW-1133">Transmembrane helix</keyword>
<dbReference type="RefSeq" id="WP_189475100.1">
    <property type="nucleotide sequence ID" value="NZ_BMYM01000001.1"/>
</dbReference>
<evidence type="ECO:0000256" key="1">
    <source>
        <dbReference type="SAM" id="MobiDB-lite"/>
    </source>
</evidence>
<dbReference type="AlphaFoldDB" id="A0A919CJA1"/>
<name>A0A919CJA1_9GAMM</name>
<comment type="caution">
    <text evidence="3">The sequence shown here is derived from an EMBL/GenBank/DDBJ whole genome shotgun (WGS) entry which is preliminary data.</text>
</comment>
<dbReference type="GO" id="GO:0090313">
    <property type="term" value="P:regulation of protein targeting to membrane"/>
    <property type="evidence" value="ECO:0007669"/>
    <property type="project" value="TreeGrafter"/>
</dbReference>
<keyword evidence="2" id="KW-0472">Membrane</keyword>
<dbReference type="PANTHER" id="PTHR30441">
    <property type="entry name" value="DUF748 DOMAIN-CONTAINING PROTEIN"/>
    <property type="match status" value="1"/>
</dbReference>
<reference evidence="3" key="1">
    <citation type="journal article" date="2014" name="Int. J. Syst. Evol. Microbiol.">
        <title>Complete genome sequence of Corynebacterium casei LMG S-19264T (=DSM 44701T), isolated from a smear-ripened cheese.</title>
        <authorList>
            <consortium name="US DOE Joint Genome Institute (JGI-PGF)"/>
            <person name="Walter F."/>
            <person name="Albersmeier A."/>
            <person name="Kalinowski J."/>
            <person name="Ruckert C."/>
        </authorList>
    </citation>
    <scope>NUCLEOTIDE SEQUENCE</scope>
    <source>
        <strain evidence="3">KCTC 23430</strain>
    </source>
</reference>
<dbReference type="PANTHER" id="PTHR30441:SF8">
    <property type="entry name" value="DUF748 DOMAIN-CONTAINING PROTEIN"/>
    <property type="match status" value="1"/>
</dbReference>
<dbReference type="EMBL" id="BMYM01000001">
    <property type="protein sequence ID" value="GHD27843.1"/>
    <property type="molecule type" value="Genomic_DNA"/>
</dbReference>
<sequence>MKPLRFLQWIATTYLIYVVLCLLVIMPAMNFAAPPLARDALDRTLRTELILFNPFTLNLQVRKLELSEPDDEDRLFAAFDTLDVNLSLASLVSKGWVFDAIELQGLHGILRRTGADSFNISDLLTSEDTDAAPSETTEIPGISIGELVLHARRLTTSDETRSPAYETHWDDLAIAVRDFSTLKEAGQPYRLEVTAEAGGRLYWEGDLSIPGTMSEGRVVLSDAQLRTPWRYAKPWLAFEVDSGTLTVEAHYSINWADTPIWSLSQGTVSIDNLNILPIDRAALPDTYTRMESLKVSGIEIDSASSSVTVDSLTTDGISLSGFSEEERVSLVDLFDVQLPDDESGTAADPEPQPTQQTPEWTVALAKFENRAGAIDWRSEMTKPALTQVRGIKATATDINWPAAGPSPMTLALVVNDQSQLAVQGQLHIGSGDGNFDYSLQALPLELFAPLIPEVLNAEVRGGNTSLKGTVALSEFNPTNTQLEGEVDTLQVVIHEETDAISGWDSFRWRGLNVDIVGQTVTAQTLLLDGYTGRLHIREDGTINSQRLLQSNSEEDEDSSGEAQSPSESDAELAGKNPADEAPGWQVSVPEIVISDSSINFKDESLPINFQAVIGDLNGDITGLSTDPASTLAVDLKGSVEGYAPVTLGGTVKPFAEQPEMGMGLTFEGVDLVLLTPYSGTYAGYDIERGLLNLDLEYSLENNRLQGDNKVVVDQLKLGDRVESDRAVDLPIELALALLTDINGVIDLAVPVSGDLADPQFSIGSVIVGAFVNLITKAVTAPFSLLANLVGTEDDLERVVYNAGSPDLDERGKTKLTELAGALEQRPSLQLIIKGRFNRDSDGRRMQVAALNADLMADGLSQDDIDARSDRFLAAVERRYKRLDNATDETPTHSAQRDAVLATYPVDDSTLADLALARATNAKAFLVNDTGLDADRAVIDGVDATDEANRVSGIEFAIDQ</sequence>
<dbReference type="InterPro" id="IPR008023">
    <property type="entry name" value="DUF748"/>
</dbReference>
<evidence type="ECO:0000313" key="3">
    <source>
        <dbReference type="EMBL" id="GHD27843.1"/>
    </source>
</evidence>
<dbReference type="GO" id="GO:0005886">
    <property type="term" value="C:plasma membrane"/>
    <property type="evidence" value="ECO:0007669"/>
    <property type="project" value="TreeGrafter"/>
</dbReference>
<feature type="region of interest" description="Disordered" evidence="1">
    <location>
        <begin position="549"/>
        <end position="582"/>
    </location>
</feature>
<evidence type="ECO:0000313" key="4">
    <source>
        <dbReference type="Proteomes" id="UP000644693"/>
    </source>
</evidence>
<dbReference type="Proteomes" id="UP000644693">
    <property type="component" value="Unassembled WGS sequence"/>
</dbReference>
<keyword evidence="2" id="KW-0812">Transmembrane</keyword>
<keyword evidence="4" id="KW-1185">Reference proteome</keyword>
<evidence type="ECO:0000256" key="2">
    <source>
        <dbReference type="SAM" id="Phobius"/>
    </source>
</evidence>
<accession>A0A919CJA1</accession>
<proteinExistence type="predicted"/>
<protein>
    <submittedName>
        <fullName evidence="3">ATPase</fullName>
    </submittedName>
</protein>
<organism evidence="3 4">
    <name type="scientific">Parahalioglobus pacificus</name>
    <dbReference type="NCBI Taxonomy" id="930806"/>
    <lineage>
        <taxon>Bacteria</taxon>
        <taxon>Pseudomonadati</taxon>
        <taxon>Pseudomonadota</taxon>
        <taxon>Gammaproteobacteria</taxon>
        <taxon>Cellvibrionales</taxon>
        <taxon>Halieaceae</taxon>
        <taxon>Parahalioglobus</taxon>
    </lineage>
</organism>
<feature type="transmembrane region" description="Helical" evidence="2">
    <location>
        <begin position="12"/>
        <end position="33"/>
    </location>
</feature>
<dbReference type="InterPro" id="IPR052894">
    <property type="entry name" value="AsmA-related"/>
</dbReference>
<gene>
    <name evidence="3" type="ORF">GCM10007053_06620</name>
</gene>